<evidence type="ECO:0000313" key="8">
    <source>
        <dbReference type="Proteomes" id="UP000620104"/>
    </source>
</evidence>
<dbReference type="PANTHER" id="PTHR12894:SF49">
    <property type="entry name" value="VAM6_VPS39-LIKE PROTEIN"/>
    <property type="match status" value="1"/>
</dbReference>
<evidence type="ECO:0000256" key="5">
    <source>
        <dbReference type="SAM" id="MobiDB-lite"/>
    </source>
</evidence>
<name>A0A8H3YG86_9TREE</name>
<evidence type="ECO:0000313" key="7">
    <source>
        <dbReference type="EMBL" id="GHJ86471.1"/>
    </source>
</evidence>
<comment type="caution">
    <text evidence="7">The sequence shown here is derived from an EMBL/GenBank/DDBJ whole genome shotgun (WGS) entry which is preliminary data.</text>
</comment>
<accession>A0A8H3YG86</accession>
<dbReference type="InterPro" id="IPR000547">
    <property type="entry name" value="Clathrin_H-chain/VPS_repeat"/>
</dbReference>
<dbReference type="SUPFAM" id="SSF50978">
    <property type="entry name" value="WD40 repeat-like"/>
    <property type="match status" value="1"/>
</dbReference>
<feature type="repeat" description="CHCR" evidence="4">
    <location>
        <begin position="873"/>
        <end position="1034"/>
    </location>
</feature>
<comment type="subcellular location">
    <subcellularLocation>
        <location evidence="1">Endomembrane system</location>
        <topology evidence="1">Peripheral membrane protein</topology>
    </subcellularLocation>
</comment>
<dbReference type="GO" id="GO:0000329">
    <property type="term" value="C:fungal-type vacuole membrane"/>
    <property type="evidence" value="ECO:0007669"/>
    <property type="project" value="TreeGrafter"/>
</dbReference>
<proteinExistence type="inferred from homology"/>
<feature type="compositionally biased region" description="Basic and acidic residues" evidence="5">
    <location>
        <begin position="626"/>
        <end position="635"/>
    </location>
</feature>
<evidence type="ECO:0000256" key="4">
    <source>
        <dbReference type="PROSITE-ProRule" id="PRU01006"/>
    </source>
</evidence>
<reference evidence="7" key="1">
    <citation type="submission" date="2020-07" db="EMBL/GenBank/DDBJ databases">
        <title>Draft Genome Sequence of a Deep-Sea Yeast, Naganishia (Cryptococcus) liquefaciens strain N6.</title>
        <authorList>
            <person name="Han Y.W."/>
            <person name="Kajitani R."/>
            <person name="Morimoto H."/>
            <person name="Parhat M."/>
            <person name="Tsubouchi H."/>
            <person name="Bakenova O."/>
            <person name="Ogata M."/>
            <person name="Argunhan B."/>
            <person name="Aoki R."/>
            <person name="Kajiwara S."/>
            <person name="Itoh T."/>
            <person name="Iwasaki H."/>
        </authorList>
    </citation>
    <scope>NUCLEOTIDE SEQUENCE</scope>
    <source>
        <strain evidence="7">N6</strain>
    </source>
</reference>
<dbReference type="InterPro" id="IPR036322">
    <property type="entry name" value="WD40_repeat_dom_sf"/>
</dbReference>
<dbReference type="PROSITE" id="PS50236">
    <property type="entry name" value="CHCR"/>
    <property type="match status" value="1"/>
</dbReference>
<comment type="similarity">
    <text evidence="3">Belongs to the VAM6/VPS39 family.</text>
</comment>
<evidence type="ECO:0000256" key="2">
    <source>
        <dbReference type="ARBA" id="ARBA00023136"/>
    </source>
</evidence>
<protein>
    <recommendedName>
        <fullName evidence="6">CNH domain-containing protein</fullName>
    </recommendedName>
</protein>
<evidence type="ECO:0000259" key="6">
    <source>
        <dbReference type="PROSITE" id="PS50219"/>
    </source>
</evidence>
<dbReference type="InterPro" id="IPR032914">
    <property type="entry name" value="Vam6/VPS39/TRAP1"/>
</dbReference>
<dbReference type="Proteomes" id="UP000620104">
    <property type="component" value="Unassembled WGS sequence"/>
</dbReference>
<gene>
    <name evidence="7" type="ORF">NliqN6_2873</name>
</gene>
<organism evidence="7 8">
    <name type="scientific">Naganishia liquefaciens</name>
    <dbReference type="NCBI Taxonomy" id="104408"/>
    <lineage>
        <taxon>Eukaryota</taxon>
        <taxon>Fungi</taxon>
        <taxon>Dikarya</taxon>
        <taxon>Basidiomycota</taxon>
        <taxon>Agaricomycotina</taxon>
        <taxon>Tremellomycetes</taxon>
        <taxon>Filobasidiales</taxon>
        <taxon>Filobasidiaceae</taxon>
        <taxon>Naganishia</taxon>
    </lineage>
</organism>
<feature type="region of interest" description="Disordered" evidence="5">
    <location>
        <begin position="614"/>
        <end position="635"/>
    </location>
</feature>
<dbReference type="AlphaFoldDB" id="A0A8H3YG86"/>
<evidence type="ECO:0000256" key="3">
    <source>
        <dbReference type="ARBA" id="ARBA00038201"/>
    </source>
</evidence>
<keyword evidence="8" id="KW-1185">Reference proteome</keyword>
<dbReference type="PANTHER" id="PTHR12894">
    <property type="entry name" value="CNH DOMAIN CONTAINING"/>
    <property type="match status" value="1"/>
</dbReference>
<dbReference type="InterPro" id="IPR001180">
    <property type="entry name" value="CNH_dom"/>
</dbReference>
<dbReference type="GO" id="GO:0034058">
    <property type="term" value="P:endosomal vesicle fusion"/>
    <property type="evidence" value="ECO:0007669"/>
    <property type="project" value="TreeGrafter"/>
</dbReference>
<dbReference type="GO" id="GO:0006914">
    <property type="term" value="P:autophagy"/>
    <property type="evidence" value="ECO:0007669"/>
    <property type="project" value="TreeGrafter"/>
</dbReference>
<keyword evidence="2" id="KW-0472">Membrane</keyword>
<dbReference type="InterPro" id="IPR019452">
    <property type="entry name" value="VPS39/TGF_beta_rcpt-assoc_1"/>
</dbReference>
<dbReference type="Pfam" id="PF10367">
    <property type="entry name" value="zf-Vps39_C"/>
    <property type="match status" value="1"/>
</dbReference>
<dbReference type="OrthoDB" id="5325112at2759"/>
<dbReference type="InterPro" id="IPR019453">
    <property type="entry name" value="VPS39/TGFA1_Znf"/>
</dbReference>
<dbReference type="GO" id="GO:0012505">
    <property type="term" value="C:endomembrane system"/>
    <property type="evidence" value="ECO:0007669"/>
    <property type="project" value="UniProtKB-SubCell"/>
</dbReference>
<evidence type="ECO:0000256" key="1">
    <source>
        <dbReference type="ARBA" id="ARBA00004184"/>
    </source>
</evidence>
<dbReference type="PROSITE" id="PS50219">
    <property type="entry name" value="CNH"/>
    <property type="match status" value="1"/>
</dbReference>
<dbReference type="EMBL" id="BLZA01000018">
    <property type="protein sequence ID" value="GHJ86471.1"/>
    <property type="molecule type" value="Genomic_DNA"/>
</dbReference>
<feature type="domain" description="CNH" evidence="6">
    <location>
        <begin position="14"/>
        <end position="445"/>
    </location>
</feature>
<dbReference type="Pfam" id="PF10366">
    <property type="entry name" value="Vps39_1"/>
    <property type="match status" value="1"/>
</dbReference>
<dbReference type="GO" id="GO:0006886">
    <property type="term" value="P:intracellular protein transport"/>
    <property type="evidence" value="ECO:0007669"/>
    <property type="project" value="UniProtKB-UniRule"/>
</dbReference>
<sequence length="1155" mass="126825">MPPFTAFPLVSGIKDKVDAVLTVGTTVYVACTGGILHVYDLQYPQDIGSSVPKAKLQKTKKGIARRPIDQLGYIEDTNTLVVLSDAQITLWDLPNLKNPTVLTQFKNVQSFGIHNTLQPAGSLIARSNKKKTEPKLTETAKLDVVKLGDISVEEEKVSVSTVVIGCRKRVAAMSWSGGKPLGGTRELVLPHSPRLVIFPSEVSAATTHLHVSPTDFYILRIPSWPSPSTIPLTFSEAPTITIPSSVVGISTGTRRATTGASADHVAGVNAPERSTTTSPANTTAIATSSTGGGVTGAFSGLGGYMGKGLGVLRSGSGNSSTRIVGCAITPIEKEDSVDGDAAGDAVREGQVLTVREGTGVFLHQDATPARDVGIAWPSPPEDIAFSNPYILSVLPPANHYSSAAQSQSATSTSSTIEIRLASTLNTQQIVKMPIHALSSSPAAATNAAQSGATLRLLSTVLQPKCQVTSTDTSLTRGEPVAAVYLSTPNDKLLLSTDGSTVWALRQETWRDQLDEMIKLGRFDDGLGLVRSLRHFQNGLNKDDLDDYERRLRTLSALSLFSTQSWTAAFNEFMALDITPAKIVALFPADQISGRLHIPQAEWVEAFGGPIGGRLVPAPLEGEEDEALSKDKQERTDKASVLGHMTHLGLKKKPSMDTLTDKASIREGSLHAELGGEDSRSSEGSVKEFAVYPPAAVENLMIYLSDRRQKLAGAIAALDHPLPSIDSLPALKTVSTTELIHYPSVPMTELTPEELVRVSQIVYTALIKVYLMIRPSLVGSLCRIENWCEVEEVEELLKERSRFSDLIDLYQGKKMHQKALDLLRETSRDEEDKLDKLDPTIRYLQKLGPKYINLILSEAKWVFKEDAQMGTRIFVADEPEVEALPRHDVAQFLENTDKPACIRYLEYIINELGEAGPDFHDKVVEMYLADAKRDWVKGSEDPRQESYRRLLDFLQRSTQYRPERLLGKPDVDDMPRARALLLGRMGNHEAALQIYVNRLESYADAEEYCGKVYQNEPNPKGVFLQLLRIYLHPVNGQKPRLEPALKLIATHGTRIDAQEVLDLLPSVVTMQDVREFFVKTLRDGHAKINQSVITKQLLQSRKEQVDRGLMKMQQKRVRITDIRICPHCHKRIGQSAIAVHAPSGIVTHYQCRREGP</sequence>